<evidence type="ECO:0000313" key="8">
    <source>
        <dbReference type="EMBL" id="TDS51614.1"/>
    </source>
</evidence>
<dbReference type="PROSITE" id="PS51352">
    <property type="entry name" value="THIOREDOXIN_2"/>
    <property type="match status" value="1"/>
</dbReference>
<dbReference type="PANTHER" id="PTHR42852">
    <property type="entry name" value="THIOL:DISULFIDE INTERCHANGE PROTEIN DSBE"/>
    <property type="match status" value="1"/>
</dbReference>
<keyword evidence="4" id="KW-0201">Cytochrome c-type biogenesis</keyword>
<dbReference type="InterPro" id="IPR012640">
    <property type="entry name" value="Membr_lipoprot_lipid_attach_CS"/>
</dbReference>
<dbReference type="Pfam" id="PF00578">
    <property type="entry name" value="AhpC-TSA"/>
    <property type="match status" value="1"/>
</dbReference>
<feature type="domain" description="Thioredoxin" evidence="7">
    <location>
        <begin position="237"/>
        <end position="376"/>
    </location>
</feature>
<evidence type="ECO:0000256" key="2">
    <source>
        <dbReference type="ARBA" id="ARBA00017922"/>
    </source>
</evidence>
<dbReference type="GO" id="GO:0016209">
    <property type="term" value="F:antioxidant activity"/>
    <property type="evidence" value="ECO:0007669"/>
    <property type="project" value="InterPro"/>
</dbReference>
<evidence type="ECO:0000256" key="3">
    <source>
        <dbReference type="ARBA" id="ARBA00022729"/>
    </source>
</evidence>
<proteinExistence type="predicted"/>
<sequence>MKKIFTVIGAVTLLASCNNTPKGFTIKGETKGIADGSKVYIEQIDPTTGQPNAVDSTDVKNNSFTFKGDAQHPDLNLIHFADGEGRVPVIVENGNIKVVFDKENTENNKATGTANNDEFVSFSEKSTEIDKKIMAFQEENQEIYMKAKEENDEAKLDEIMDKLYALYDKKDSFVEEYLEKNPKSFTTLFIVTQQAPNGGISKEEALEYYNNFDEHLKQSKIGMALKTTLDQIPDAKIKVGDKAPDFSAKTPTGTDLSLNESLGKVTIIDFWASWCGPCRKENPKVVALYNQYHDKGLNIIGVSLDKEDAKWKEAIEKDQLTWNHVSNLMFWQDPIAQEYEVRAIPATFILDENGIVVAKNLRGKKLENKIKELLSK</sequence>
<dbReference type="PROSITE" id="PS00194">
    <property type="entry name" value="THIOREDOXIN_1"/>
    <property type="match status" value="1"/>
</dbReference>
<dbReference type="EMBL" id="SOAG01000036">
    <property type="protein sequence ID" value="TDS51614.1"/>
    <property type="molecule type" value="Genomic_DNA"/>
</dbReference>
<accession>A0A4R7EMS8</accession>
<dbReference type="GO" id="GO:0016491">
    <property type="term" value="F:oxidoreductase activity"/>
    <property type="evidence" value="ECO:0007669"/>
    <property type="project" value="InterPro"/>
</dbReference>
<dbReference type="InterPro" id="IPR017937">
    <property type="entry name" value="Thioredoxin_CS"/>
</dbReference>
<evidence type="ECO:0000256" key="4">
    <source>
        <dbReference type="ARBA" id="ARBA00022748"/>
    </source>
</evidence>
<organism evidence="8 9">
    <name type="scientific">Myroides indicus</name>
    <dbReference type="NCBI Taxonomy" id="1323422"/>
    <lineage>
        <taxon>Bacteria</taxon>
        <taxon>Pseudomonadati</taxon>
        <taxon>Bacteroidota</taxon>
        <taxon>Flavobacteriia</taxon>
        <taxon>Flavobacteriales</taxon>
        <taxon>Flavobacteriaceae</taxon>
        <taxon>Myroides</taxon>
    </lineage>
</organism>
<dbReference type="RefSeq" id="WP_133713664.1">
    <property type="nucleotide sequence ID" value="NZ_SOAG01000036.1"/>
</dbReference>
<dbReference type="Gene3D" id="3.40.30.10">
    <property type="entry name" value="Glutaredoxin"/>
    <property type="match status" value="1"/>
</dbReference>
<dbReference type="Pfam" id="PF14289">
    <property type="entry name" value="DUF4369"/>
    <property type="match status" value="1"/>
</dbReference>
<evidence type="ECO:0000256" key="5">
    <source>
        <dbReference type="ARBA" id="ARBA00023157"/>
    </source>
</evidence>
<comment type="caution">
    <text evidence="8">The sequence shown here is derived from an EMBL/GenBank/DDBJ whole genome shotgun (WGS) entry which is preliminary data.</text>
</comment>
<evidence type="ECO:0000256" key="1">
    <source>
        <dbReference type="ARBA" id="ARBA00004196"/>
    </source>
</evidence>
<evidence type="ECO:0000259" key="7">
    <source>
        <dbReference type="PROSITE" id="PS51352"/>
    </source>
</evidence>
<evidence type="ECO:0000256" key="6">
    <source>
        <dbReference type="ARBA" id="ARBA00023284"/>
    </source>
</evidence>
<dbReference type="OrthoDB" id="1069091at2"/>
<dbReference type="InterPro" id="IPR050553">
    <property type="entry name" value="Thioredoxin_ResA/DsbE_sf"/>
</dbReference>
<dbReference type="CDD" id="cd02966">
    <property type="entry name" value="TlpA_like_family"/>
    <property type="match status" value="1"/>
</dbReference>
<dbReference type="Proteomes" id="UP000295215">
    <property type="component" value="Unassembled WGS sequence"/>
</dbReference>
<dbReference type="InterPro" id="IPR036249">
    <property type="entry name" value="Thioredoxin-like_sf"/>
</dbReference>
<keyword evidence="3" id="KW-0732">Signal</keyword>
<gene>
    <name evidence="8" type="ORF">C8P70_13623</name>
</gene>
<keyword evidence="6" id="KW-0676">Redox-active center</keyword>
<name>A0A4R7EMS8_9FLAO</name>
<dbReference type="Pfam" id="PF08139">
    <property type="entry name" value="LPAM_1"/>
    <property type="match status" value="1"/>
</dbReference>
<dbReference type="SUPFAM" id="SSF52833">
    <property type="entry name" value="Thioredoxin-like"/>
    <property type="match status" value="1"/>
</dbReference>
<comment type="subcellular location">
    <subcellularLocation>
        <location evidence="1">Cell envelope</location>
    </subcellularLocation>
</comment>
<evidence type="ECO:0000313" key="9">
    <source>
        <dbReference type="Proteomes" id="UP000295215"/>
    </source>
</evidence>
<dbReference type="GO" id="GO:0030313">
    <property type="term" value="C:cell envelope"/>
    <property type="evidence" value="ECO:0007669"/>
    <property type="project" value="UniProtKB-SubCell"/>
</dbReference>
<dbReference type="PROSITE" id="PS51257">
    <property type="entry name" value="PROKAR_LIPOPROTEIN"/>
    <property type="match status" value="1"/>
</dbReference>
<keyword evidence="9" id="KW-1185">Reference proteome</keyword>
<reference evidence="8 9" key="1">
    <citation type="submission" date="2019-03" db="EMBL/GenBank/DDBJ databases">
        <title>Genomic Encyclopedia of Archaeal and Bacterial Type Strains, Phase II (KMG-II): from individual species to whole genera.</title>
        <authorList>
            <person name="Goeker M."/>
        </authorList>
    </citation>
    <scope>NUCLEOTIDE SEQUENCE [LARGE SCALE GENOMIC DNA]</scope>
    <source>
        <strain evidence="8 9">DSM 28213</strain>
    </source>
</reference>
<protein>
    <recommendedName>
        <fullName evidence="2">Type IV secretion system putative lipoprotein virB7</fullName>
    </recommendedName>
</protein>
<keyword evidence="5" id="KW-1015">Disulfide bond</keyword>
<dbReference type="AlphaFoldDB" id="A0A4R7EMS8"/>
<dbReference type="InterPro" id="IPR025380">
    <property type="entry name" value="DUF4369"/>
</dbReference>
<dbReference type="InterPro" id="IPR000866">
    <property type="entry name" value="AhpC/TSA"/>
</dbReference>
<dbReference type="InterPro" id="IPR013766">
    <property type="entry name" value="Thioredoxin_domain"/>
</dbReference>
<dbReference type="PANTHER" id="PTHR42852:SF6">
    <property type="entry name" value="THIOL:DISULFIDE INTERCHANGE PROTEIN DSBE"/>
    <property type="match status" value="1"/>
</dbReference>
<dbReference type="GO" id="GO:0017004">
    <property type="term" value="P:cytochrome complex assembly"/>
    <property type="evidence" value="ECO:0007669"/>
    <property type="project" value="UniProtKB-KW"/>
</dbReference>